<comment type="caution">
    <text evidence="2">The sequence shown here is derived from an EMBL/GenBank/DDBJ whole genome shotgun (WGS) entry which is preliminary data.</text>
</comment>
<evidence type="ECO:0000313" key="3">
    <source>
        <dbReference type="Proteomes" id="UP000265515"/>
    </source>
</evidence>
<feature type="compositionally biased region" description="Basic and acidic residues" evidence="1">
    <location>
        <begin position="249"/>
        <end position="292"/>
    </location>
</feature>
<gene>
    <name evidence="2" type="ORF">CBR_g23929</name>
</gene>
<feature type="compositionally biased region" description="Basic residues" evidence="1">
    <location>
        <begin position="19"/>
        <end position="29"/>
    </location>
</feature>
<name>A0A388L5K3_CHABU</name>
<sequence>MYACCLIRLLCRSDFTKKAMPRGGKRTRPPQRPLGASGGYERHGPRHRESTPVYNDGDIELFLDSFWEHARRMGWTVAQAIERLRGADISRWRASLQGEGHGEQAEEVSREEVPREEVPQGEIPREEMPREEVPQEEVRGTQRERGLGDEGRRAGKEVIEVGEDTLLQTPAVGLRLGDAPGSTRQAKEGLQREEIPLPSSEKAPSPEGRAERRRERAAVRREALILIDRHLAAHALEHPDLEEPAPAESRQESCHPEKEMEAEIPNRVDLRTRERVPAGETAEEKKARRTKRIDEIWQERQRLEAAGELPEQQQERQR</sequence>
<keyword evidence="3" id="KW-1185">Reference proteome</keyword>
<feature type="region of interest" description="Disordered" evidence="1">
    <location>
        <begin position="170"/>
        <end position="217"/>
    </location>
</feature>
<accession>A0A388L5K3</accession>
<proteinExistence type="predicted"/>
<feature type="compositionally biased region" description="Basic and acidic residues" evidence="1">
    <location>
        <begin position="185"/>
        <end position="195"/>
    </location>
</feature>
<evidence type="ECO:0000256" key="1">
    <source>
        <dbReference type="SAM" id="MobiDB-lite"/>
    </source>
</evidence>
<dbReference type="EMBL" id="BFEA01000269">
    <property type="protein sequence ID" value="GBG77483.1"/>
    <property type="molecule type" value="Genomic_DNA"/>
</dbReference>
<protein>
    <submittedName>
        <fullName evidence="2">Uncharacterized protein</fullName>
    </submittedName>
</protein>
<feature type="region of interest" description="Disordered" evidence="1">
    <location>
        <begin position="236"/>
        <end position="292"/>
    </location>
</feature>
<feature type="compositionally biased region" description="Basic and acidic residues" evidence="1">
    <location>
        <begin position="100"/>
        <end position="154"/>
    </location>
</feature>
<evidence type="ECO:0000313" key="2">
    <source>
        <dbReference type="EMBL" id="GBG77483.1"/>
    </source>
</evidence>
<feature type="compositionally biased region" description="Basic and acidic residues" evidence="1">
    <location>
        <begin position="40"/>
        <end position="50"/>
    </location>
</feature>
<feature type="region of interest" description="Disordered" evidence="1">
    <location>
        <begin position="97"/>
        <end position="154"/>
    </location>
</feature>
<reference evidence="2 3" key="1">
    <citation type="journal article" date="2018" name="Cell">
        <title>The Chara Genome: Secondary Complexity and Implications for Plant Terrestrialization.</title>
        <authorList>
            <person name="Nishiyama T."/>
            <person name="Sakayama H."/>
            <person name="Vries J.D."/>
            <person name="Buschmann H."/>
            <person name="Saint-Marcoux D."/>
            <person name="Ullrich K.K."/>
            <person name="Haas F.B."/>
            <person name="Vanderstraeten L."/>
            <person name="Becker D."/>
            <person name="Lang D."/>
            <person name="Vosolsobe S."/>
            <person name="Rombauts S."/>
            <person name="Wilhelmsson P.K.I."/>
            <person name="Janitza P."/>
            <person name="Kern R."/>
            <person name="Heyl A."/>
            <person name="Rumpler F."/>
            <person name="Villalobos L.I.A.C."/>
            <person name="Clay J.M."/>
            <person name="Skokan R."/>
            <person name="Toyoda A."/>
            <person name="Suzuki Y."/>
            <person name="Kagoshima H."/>
            <person name="Schijlen E."/>
            <person name="Tajeshwar N."/>
            <person name="Catarino B."/>
            <person name="Hetherington A.J."/>
            <person name="Saltykova A."/>
            <person name="Bonnot C."/>
            <person name="Breuninger H."/>
            <person name="Symeonidi A."/>
            <person name="Radhakrishnan G.V."/>
            <person name="Van Nieuwerburgh F."/>
            <person name="Deforce D."/>
            <person name="Chang C."/>
            <person name="Karol K.G."/>
            <person name="Hedrich R."/>
            <person name="Ulvskov P."/>
            <person name="Glockner G."/>
            <person name="Delwiche C.F."/>
            <person name="Petrasek J."/>
            <person name="Van de Peer Y."/>
            <person name="Friml J."/>
            <person name="Beilby M."/>
            <person name="Dolan L."/>
            <person name="Kohara Y."/>
            <person name="Sugano S."/>
            <person name="Fujiyama A."/>
            <person name="Delaux P.-M."/>
            <person name="Quint M."/>
            <person name="TheiBen G."/>
            <person name="Hagemann M."/>
            <person name="Harholt J."/>
            <person name="Dunand C."/>
            <person name="Zachgo S."/>
            <person name="Langdale J."/>
            <person name="Maumus F."/>
            <person name="Straeten D.V.D."/>
            <person name="Gould S.B."/>
            <person name="Rensing S.A."/>
        </authorList>
    </citation>
    <scope>NUCLEOTIDE SEQUENCE [LARGE SCALE GENOMIC DNA]</scope>
    <source>
        <strain evidence="2 3">S276</strain>
    </source>
</reference>
<dbReference type="Gramene" id="GBG77483">
    <property type="protein sequence ID" value="GBG77483"/>
    <property type="gene ID" value="CBR_g23929"/>
</dbReference>
<feature type="region of interest" description="Disordered" evidence="1">
    <location>
        <begin position="19"/>
        <end position="54"/>
    </location>
</feature>
<dbReference type="AlphaFoldDB" id="A0A388L5K3"/>
<organism evidence="2 3">
    <name type="scientific">Chara braunii</name>
    <name type="common">Braun's stonewort</name>
    <dbReference type="NCBI Taxonomy" id="69332"/>
    <lineage>
        <taxon>Eukaryota</taxon>
        <taxon>Viridiplantae</taxon>
        <taxon>Streptophyta</taxon>
        <taxon>Charophyceae</taxon>
        <taxon>Charales</taxon>
        <taxon>Characeae</taxon>
        <taxon>Chara</taxon>
    </lineage>
</organism>
<feature type="compositionally biased region" description="Basic and acidic residues" evidence="1">
    <location>
        <begin position="208"/>
        <end position="217"/>
    </location>
</feature>
<dbReference type="Proteomes" id="UP000265515">
    <property type="component" value="Unassembled WGS sequence"/>
</dbReference>